<feature type="non-terminal residue" evidence="2">
    <location>
        <position position="1"/>
    </location>
</feature>
<evidence type="ECO:0000256" key="1">
    <source>
        <dbReference type="SAM" id="MobiDB-lite"/>
    </source>
</evidence>
<evidence type="ECO:0000313" key="2">
    <source>
        <dbReference type="EMBL" id="GFC59144.1"/>
    </source>
</evidence>
<feature type="compositionally biased region" description="Basic and acidic residues" evidence="1">
    <location>
        <begin position="233"/>
        <end position="253"/>
    </location>
</feature>
<dbReference type="EMBL" id="BKCJ010980320">
    <property type="protein sequence ID" value="GFC59144.1"/>
    <property type="molecule type" value="Genomic_DNA"/>
</dbReference>
<feature type="non-terminal residue" evidence="2">
    <location>
        <position position="263"/>
    </location>
</feature>
<accession>A0A699Q283</accession>
<sequence length="263" mass="29938">RDEEIARQLEVEMQVEVERERQREEQTSMDYIENLYDEVQERIDADHEAKGSLNLEALYDLCTNLSNKVLALETIKDAQAKEILTLKARIKKLEKRCKPSISHHQAWLRSVSLFSKKKRLSKRKSVSKQGRKNAKSGPTKDGSDKLNAELDEEMKPDVSTARQELSTVGQTTTPTTPTTSTIFVDEEMTLIDTLIKLKDDKAKGVSFKDSESTYRPARSILTLKPLLIIDPKDKRKGVLEEPESAKKMTKSDFDAAQIARDEE</sequence>
<protein>
    <submittedName>
        <fullName evidence="2">Uncharacterized protein</fullName>
    </submittedName>
</protein>
<organism evidence="2">
    <name type="scientific">Tanacetum cinerariifolium</name>
    <name type="common">Dalmatian daisy</name>
    <name type="synonym">Chrysanthemum cinerariifolium</name>
    <dbReference type="NCBI Taxonomy" id="118510"/>
    <lineage>
        <taxon>Eukaryota</taxon>
        <taxon>Viridiplantae</taxon>
        <taxon>Streptophyta</taxon>
        <taxon>Embryophyta</taxon>
        <taxon>Tracheophyta</taxon>
        <taxon>Spermatophyta</taxon>
        <taxon>Magnoliopsida</taxon>
        <taxon>eudicotyledons</taxon>
        <taxon>Gunneridae</taxon>
        <taxon>Pentapetalae</taxon>
        <taxon>asterids</taxon>
        <taxon>campanulids</taxon>
        <taxon>Asterales</taxon>
        <taxon>Asteraceae</taxon>
        <taxon>Asteroideae</taxon>
        <taxon>Anthemideae</taxon>
        <taxon>Anthemidinae</taxon>
        <taxon>Tanacetum</taxon>
    </lineage>
</organism>
<feature type="region of interest" description="Disordered" evidence="1">
    <location>
        <begin position="233"/>
        <end position="263"/>
    </location>
</feature>
<feature type="region of interest" description="Disordered" evidence="1">
    <location>
        <begin position="118"/>
        <end position="179"/>
    </location>
</feature>
<feature type="compositionally biased region" description="Basic residues" evidence="1">
    <location>
        <begin position="118"/>
        <end position="134"/>
    </location>
</feature>
<feature type="compositionally biased region" description="Polar residues" evidence="1">
    <location>
        <begin position="160"/>
        <end position="170"/>
    </location>
</feature>
<feature type="compositionally biased region" description="Basic and acidic residues" evidence="1">
    <location>
        <begin position="141"/>
        <end position="156"/>
    </location>
</feature>
<dbReference type="AlphaFoldDB" id="A0A699Q283"/>
<gene>
    <name evidence="2" type="ORF">Tci_831114</name>
</gene>
<reference evidence="2" key="1">
    <citation type="journal article" date="2019" name="Sci. Rep.">
        <title>Draft genome of Tanacetum cinerariifolium, the natural source of mosquito coil.</title>
        <authorList>
            <person name="Yamashiro T."/>
            <person name="Shiraishi A."/>
            <person name="Satake H."/>
            <person name="Nakayama K."/>
        </authorList>
    </citation>
    <scope>NUCLEOTIDE SEQUENCE</scope>
</reference>
<name>A0A699Q283_TANCI</name>
<comment type="caution">
    <text evidence="2">The sequence shown here is derived from an EMBL/GenBank/DDBJ whole genome shotgun (WGS) entry which is preliminary data.</text>
</comment>
<proteinExistence type="predicted"/>